<proteinExistence type="predicted"/>
<protein>
    <submittedName>
        <fullName evidence="1">Uncharacterized protein</fullName>
    </submittedName>
</protein>
<sequence length="121" mass="13445">MLRVSRGFICAIRVTLNIRRSPAEHARLISAQIKQKKMLALVALLQSTEAKHRQLNVSVQMVLTISTVTMTAQNVAPVCLDINSSLINVKIAKMVILKLERSTSPPERSLGTSQAVLRWEL</sequence>
<reference evidence="2" key="2">
    <citation type="submission" date="2020-12" db="EMBL/GenBank/DDBJ databases">
        <title>New Spironucleus salmonicida genome in near-complete chromosomes.</title>
        <authorList>
            <person name="Xu F."/>
            <person name="Kurt Z."/>
            <person name="Jimenez-Gonzalez A."/>
            <person name="Astvaldsson A."/>
            <person name="Andersson J.O."/>
            <person name="Svard S.G."/>
        </authorList>
    </citation>
    <scope>NUCLEOTIDE SEQUENCE</scope>
    <source>
        <strain evidence="2">ATCC 50377</strain>
    </source>
</reference>
<evidence type="ECO:0000313" key="2">
    <source>
        <dbReference type="EMBL" id="KAH0576094.1"/>
    </source>
</evidence>
<evidence type="ECO:0000313" key="1">
    <source>
        <dbReference type="EMBL" id="EST45363.1"/>
    </source>
</evidence>
<dbReference type="VEuPathDB" id="GiardiaDB:SS50377_21638"/>
<dbReference type="EMBL" id="AUWU02000002">
    <property type="protein sequence ID" value="KAH0576094.1"/>
    <property type="molecule type" value="Genomic_DNA"/>
</dbReference>
<name>V6LMB9_9EUKA</name>
<evidence type="ECO:0000313" key="3">
    <source>
        <dbReference type="Proteomes" id="UP000018208"/>
    </source>
</evidence>
<dbReference type="AlphaFoldDB" id="V6LMB9"/>
<organism evidence="1">
    <name type="scientific">Spironucleus salmonicida</name>
    <dbReference type="NCBI Taxonomy" id="348837"/>
    <lineage>
        <taxon>Eukaryota</taxon>
        <taxon>Metamonada</taxon>
        <taxon>Diplomonadida</taxon>
        <taxon>Hexamitidae</taxon>
        <taxon>Hexamitinae</taxon>
        <taxon>Spironucleus</taxon>
    </lineage>
</organism>
<dbReference type="EMBL" id="KI546099">
    <property type="protein sequence ID" value="EST45363.1"/>
    <property type="molecule type" value="Genomic_DNA"/>
</dbReference>
<accession>V6LMB9</accession>
<gene>
    <name evidence="1" type="ORF">SS50377_14693</name>
    <name evidence="2" type="ORF">SS50377_21638</name>
</gene>
<reference evidence="1 2" key="1">
    <citation type="journal article" date="2014" name="PLoS Genet.">
        <title>The Genome of Spironucleus salmonicida Highlights a Fish Pathogen Adapted to Fluctuating Environments.</title>
        <authorList>
            <person name="Xu F."/>
            <person name="Jerlstrom-Hultqvist J."/>
            <person name="Einarsson E."/>
            <person name="Astvaldsson A."/>
            <person name="Svard S.G."/>
            <person name="Andersson J.O."/>
        </authorList>
    </citation>
    <scope>NUCLEOTIDE SEQUENCE</scope>
    <source>
        <strain evidence="2">ATCC 50377</strain>
    </source>
</reference>
<keyword evidence="3" id="KW-1185">Reference proteome</keyword>
<dbReference type="Proteomes" id="UP000018208">
    <property type="component" value="Unassembled WGS sequence"/>
</dbReference>